<keyword evidence="4 5" id="KW-0472">Membrane</keyword>
<feature type="domain" description="ABC transmembrane type-1" evidence="7">
    <location>
        <begin position="25"/>
        <end position="299"/>
    </location>
</feature>
<dbReference type="Gene3D" id="3.40.50.300">
    <property type="entry name" value="P-loop containing nucleotide triphosphate hydrolases"/>
    <property type="match status" value="1"/>
</dbReference>
<keyword evidence="8" id="KW-0547">Nucleotide-binding</keyword>
<dbReference type="PROSITE" id="PS50893">
    <property type="entry name" value="ABC_TRANSPORTER_2"/>
    <property type="match status" value="1"/>
</dbReference>
<feature type="transmembrane region" description="Helical" evidence="5">
    <location>
        <begin position="251"/>
        <end position="270"/>
    </location>
</feature>
<keyword evidence="8" id="KW-0067">ATP-binding</keyword>
<dbReference type="GO" id="GO:0016887">
    <property type="term" value="F:ATP hydrolysis activity"/>
    <property type="evidence" value="ECO:0007669"/>
    <property type="project" value="InterPro"/>
</dbReference>
<proteinExistence type="predicted"/>
<name>A0A9X2E100_9MICO</name>
<comment type="caution">
    <text evidence="8">The sequence shown here is derived from an EMBL/GenBank/DDBJ whole genome shotgun (WGS) entry which is preliminary data.</text>
</comment>
<evidence type="ECO:0000256" key="3">
    <source>
        <dbReference type="ARBA" id="ARBA00022989"/>
    </source>
</evidence>
<dbReference type="SUPFAM" id="SSF52540">
    <property type="entry name" value="P-loop containing nucleoside triphosphate hydrolases"/>
    <property type="match status" value="1"/>
</dbReference>
<feature type="transmembrane region" description="Helical" evidence="5">
    <location>
        <begin position="137"/>
        <end position="158"/>
    </location>
</feature>
<dbReference type="InterPro" id="IPR017871">
    <property type="entry name" value="ABC_transporter-like_CS"/>
</dbReference>
<dbReference type="SUPFAM" id="SSF90123">
    <property type="entry name" value="ABC transporter transmembrane region"/>
    <property type="match status" value="1"/>
</dbReference>
<accession>A0A9X2E100</accession>
<dbReference type="AlphaFoldDB" id="A0A9X2E100"/>
<feature type="transmembrane region" description="Helical" evidence="5">
    <location>
        <begin position="61"/>
        <end position="82"/>
    </location>
</feature>
<dbReference type="EMBL" id="JAMRYM010000028">
    <property type="protein sequence ID" value="MCM6762469.1"/>
    <property type="molecule type" value="Genomic_DNA"/>
</dbReference>
<dbReference type="PROSITE" id="PS00211">
    <property type="entry name" value="ABC_TRANSPORTER_1"/>
    <property type="match status" value="1"/>
</dbReference>
<reference evidence="8" key="1">
    <citation type="submission" date="2022-06" db="EMBL/GenBank/DDBJ databases">
        <title>Whole genome shotgun sequencing (WGS) of Rathayibacter sp. ZW T2_19, isolated from stored onions (Allium cepa).</title>
        <authorList>
            <person name="Stoll D.A."/>
            <person name="Huch M."/>
        </authorList>
    </citation>
    <scope>NUCLEOTIDE SEQUENCE</scope>
    <source>
        <strain evidence="8">ZW T2_19</strain>
    </source>
</reference>
<evidence type="ECO:0000256" key="5">
    <source>
        <dbReference type="SAM" id="Phobius"/>
    </source>
</evidence>
<dbReference type="CDD" id="cd07346">
    <property type="entry name" value="ABC_6TM_exporters"/>
    <property type="match status" value="1"/>
</dbReference>
<evidence type="ECO:0000313" key="8">
    <source>
        <dbReference type="EMBL" id="MCM6762469.1"/>
    </source>
</evidence>
<dbReference type="PANTHER" id="PTHR43394:SF1">
    <property type="entry name" value="ATP-BINDING CASSETTE SUB-FAMILY B MEMBER 10, MITOCHONDRIAL"/>
    <property type="match status" value="1"/>
</dbReference>
<gene>
    <name evidence="8" type="ORF">NB037_08575</name>
</gene>
<keyword evidence="3 5" id="KW-1133">Transmembrane helix</keyword>
<dbReference type="InterPro" id="IPR036640">
    <property type="entry name" value="ABC1_TM_sf"/>
</dbReference>
<evidence type="ECO:0000256" key="1">
    <source>
        <dbReference type="ARBA" id="ARBA00004651"/>
    </source>
</evidence>
<feature type="transmembrane region" description="Helical" evidence="5">
    <location>
        <begin position="164"/>
        <end position="184"/>
    </location>
</feature>
<evidence type="ECO:0000313" key="9">
    <source>
        <dbReference type="Proteomes" id="UP001155240"/>
    </source>
</evidence>
<protein>
    <submittedName>
        <fullName evidence="8">ABC transporter ATP-binding protein/permease</fullName>
    </submittedName>
</protein>
<evidence type="ECO:0000256" key="4">
    <source>
        <dbReference type="ARBA" id="ARBA00023136"/>
    </source>
</evidence>
<feature type="transmembrane region" description="Helical" evidence="5">
    <location>
        <begin position="24"/>
        <end position="49"/>
    </location>
</feature>
<dbReference type="PROSITE" id="PS50929">
    <property type="entry name" value="ABC_TM1F"/>
    <property type="match status" value="1"/>
</dbReference>
<keyword evidence="9" id="KW-1185">Reference proteome</keyword>
<dbReference type="Pfam" id="PF00005">
    <property type="entry name" value="ABC_tran"/>
    <property type="match status" value="1"/>
</dbReference>
<dbReference type="PANTHER" id="PTHR43394">
    <property type="entry name" value="ATP-DEPENDENT PERMEASE MDL1, MITOCHONDRIAL"/>
    <property type="match status" value="1"/>
</dbReference>
<dbReference type="Gene3D" id="1.20.1560.10">
    <property type="entry name" value="ABC transporter type 1, transmembrane domain"/>
    <property type="match status" value="1"/>
</dbReference>
<evidence type="ECO:0000259" key="7">
    <source>
        <dbReference type="PROSITE" id="PS50929"/>
    </source>
</evidence>
<dbReference type="Proteomes" id="UP001155240">
    <property type="component" value="Unassembled WGS sequence"/>
</dbReference>
<feature type="domain" description="ABC transporter" evidence="6">
    <location>
        <begin position="311"/>
        <end position="571"/>
    </location>
</feature>
<dbReference type="RefSeq" id="WP_251945111.1">
    <property type="nucleotide sequence ID" value="NZ_JAMRYM010000028.1"/>
</dbReference>
<comment type="subcellular location">
    <subcellularLocation>
        <location evidence="1">Cell membrane</location>
        <topology evidence="1">Multi-pass membrane protein</topology>
    </subcellularLocation>
</comment>
<dbReference type="InterPro" id="IPR003439">
    <property type="entry name" value="ABC_transporter-like_ATP-bd"/>
</dbReference>
<evidence type="ECO:0000256" key="2">
    <source>
        <dbReference type="ARBA" id="ARBA00022692"/>
    </source>
</evidence>
<dbReference type="GO" id="GO:0005886">
    <property type="term" value="C:plasma membrane"/>
    <property type="evidence" value="ECO:0007669"/>
    <property type="project" value="UniProtKB-SubCell"/>
</dbReference>
<organism evidence="8 9">
    <name type="scientific">Rathayibacter rubneri</name>
    <dbReference type="NCBI Taxonomy" id="2950106"/>
    <lineage>
        <taxon>Bacteria</taxon>
        <taxon>Bacillati</taxon>
        <taxon>Actinomycetota</taxon>
        <taxon>Actinomycetes</taxon>
        <taxon>Micrococcales</taxon>
        <taxon>Microbacteriaceae</taxon>
        <taxon>Rathayibacter</taxon>
    </lineage>
</organism>
<dbReference type="Pfam" id="PF00664">
    <property type="entry name" value="ABC_membrane"/>
    <property type="match status" value="1"/>
</dbReference>
<dbReference type="InterPro" id="IPR027417">
    <property type="entry name" value="P-loop_NTPase"/>
</dbReference>
<evidence type="ECO:0000259" key="6">
    <source>
        <dbReference type="PROSITE" id="PS50893"/>
    </source>
</evidence>
<dbReference type="InterPro" id="IPR011527">
    <property type="entry name" value="ABC1_TM_dom"/>
</dbReference>
<dbReference type="GO" id="GO:0005524">
    <property type="term" value="F:ATP binding"/>
    <property type="evidence" value="ECO:0007669"/>
    <property type="project" value="UniProtKB-KW"/>
</dbReference>
<sequence length="571" mass="59684">MTELAVRSGKDIVRRTIRRNRGDVAVGTVLICFYQLAETSVAVVIGLLIDRGVAPGRVSGIIGAVAALALVFLIITVCYQAGMRRLNGALQKEAHQLRMEVSEKALSPQGMRTALPRGELLTVSSTDAEQAAWFLDLFPRAIAALAAITATAVALILVDLTLGVVILVTTPVFFVLARSAAPFITARTVRQQSRVAQATALAGDLISGLRSIKGIGGEAAAFRRYRSASRLALSAALSTNRSMAVQRGSTVTMSGLAAAAIASTAGWYALTGRITAGELVAVVGLAQFIIEPLTTLSALPATAATAQGSAERVAEVLTAAALLPGGPASVAGPPSLRLDAVHHGPLAGLDLEAHSAEITAVYAHDSAEGAALAAILGGRAAPDSYRGIVTICGIEPSRAAPDALRHHHTAEPHKTDLFSGSIRSNITADAEKVDERQLTEALRASAADQVVALFADGLGHRITDRGRNLSGGQRQRLALARALYSDAPVLVLHEPSTAVDSVTEQRIADGIRELRDTEDPARHVTVVITGSPALLAMADRVIVLRNGRAATTGRHQDLLERDPQYAAAVMR</sequence>
<dbReference type="GO" id="GO:0015421">
    <property type="term" value="F:ABC-type oligopeptide transporter activity"/>
    <property type="evidence" value="ECO:0007669"/>
    <property type="project" value="TreeGrafter"/>
</dbReference>
<dbReference type="InterPro" id="IPR039421">
    <property type="entry name" value="Type_1_exporter"/>
</dbReference>
<keyword evidence="2 5" id="KW-0812">Transmembrane</keyword>